<feature type="region of interest" description="Disordered" evidence="11">
    <location>
        <begin position="152"/>
        <end position="190"/>
    </location>
</feature>
<dbReference type="PANTHER" id="PTHR12753:SF0">
    <property type="entry name" value="ALPHA N-TERMINAL PROTEIN METHYLTRANSFERASE 1"/>
    <property type="match status" value="1"/>
</dbReference>
<dbReference type="SUPFAM" id="SSF53335">
    <property type="entry name" value="S-adenosyl-L-methionine-dependent methyltransferases"/>
    <property type="match status" value="1"/>
</dbReference>
<evidence type="ECO:0000256" key="1">
    <source>
        <dbReference type="ARBA" id="ARBA00009059"/>
    </source>
</evidence>
<dbReference type="GO" id="GO:0071885">
    <property type="term" value="F:N-terminal protein N-methyltransferase activity"/>
    <property type="evidence" value="ECO:0007669"/>
    <property type="project" value="UniProtKB-EC"/>
</dbReference>
<evidence type="ECO:0000256" key="5">
    <source>
        <dbReference type="ARBA" id="ARBA00039112"/>
    </source>
</evidence>
<dbReference type="EMBL" id="AMKT01000098">
    <property type="protein sequence ID" value="OXG11536.1"/>
    <property type="molecule type" value="Genomic_DNA"/>
</dbReference>
<comment type="catalytic activity">
    <reaction evidence="10">
        <text>N-terminal L-alanyl-L-prolyl-L-lysyl-[protein] + 3 S-adenosyl-L-methionine = N-terminal N,N,N-trimethyl-L-alanyl-L-prolyl-L-lysyl-[protein] + 3 S-adenosyl-L-homocysteine + 3 H(+)</text>
        <dbReference type="Rhea" id="RHEA:54712"/>
        <dbReference type="Rhea" id="RHEA-COMP:13785"/>
        <dbReference type="Rhea" id="RHEA-COMP:13971"/>
        <dbReference type="ChEBI" id="CHEBI:15378"/>
        <dbReference type="ChEBI" id="CHEBI:57856"/>
        <dbReference type="ChEBI" id="CHEBI:59789"/>
        <dbReference type="ChEBI" id="CHEBI:138057"/>
        <dbReference type="ChEBI" id="CHEBI:138315"/>
        <dbReference type="EC" id="2.1.1.244"/>
    </reaction>
</comment>
<evidence type="ECO:0000256" key="4">
    <source>
        <dbReference type="ARBA" id="ARBA00022691"/>
    </source>
</evidence>
<evidence type="ECO:0000256" key="11">
    <source>
        <dbReference type="SAM" id="MobiDB-lite"/>
    </source>
</evidence>
<comment type="caution">
    <text evidence="12">The sequence shown here is derived from an EMBL/GenBank/DDBJ whole genome shotgun (WGS) entry which is preliminary data.</text>
</comment>
<evidence type="ECO:0000256" key="10">
    <source>
        <dbReference type="ARBA" id="ARBA00048167"/>
    </source>
</evidence>
<evidence type="ECO:0000256" key="9">
    <source>
        <dbReference type="ARBA" id="ARBA00047885"/>
    </source>
</evidence>
<dbReference type="Gene3D" id="3.40.50.150">
    <property type="entry name" value="Vaccinia Virus protein VP39"/>
    <property type="match status" value="1"/>
</dbReference>
<keyword evidence="4" id="KW-0949">S-adenosyl-L-methionine</keyword>
<dbReference type="Proteomes" id="UP000199727">
    <property type="component" value="Unassembled WGS sequence"/>
</dbReference>
<dbReference type="Pfam" id="PF05891">
    <property type="entry name" value="Methyltransf_PK"/>
    <property type="match status" value="2"/>
</dbReference>
<proteinExistence type="inferred from homology"/>
<dbReference type="GO" id="GO:0032259">
    <property type="term" value="P:methylation"/>
    <property type="evidence" value="ECO:0007669"/>
    <property type="project" value="UniProtKB-KW"/>
</dbReference>
<comment type="catalytic activity">
    <reaction evidence="9">
        <text>N-terminal L-prolyl-L-prolyl-L-lysyl-[protein] + 2 S-adenosyl-L-methionine = N-terminal N,N-dimethyl-L-prolyl-L-prolyl-L-lysyl-[protein] + 2 S-adenosyl-L-homocysteine + 2 H(+)</text>
        <dbReference type="Rhea" id="RHEA:54736"/>
        <dbReference type="Rhea" id="RHEA-COMP:13787"/>
        <dbReference type="Rhea" id="RHEA-COMP:13974"/>
        <dbReference type="ChEBI" id="CHEBI:15378"/>
        <dbReference type="ChEBI" id="CHEBI:57856"/>
        <dbReference type="ChEBI" id="CHEBI:59789"/>
        <dbReference type="ChEBI" id="CHEBI:138059"/>
        <dbReference type="ChEBI" id="CHEBI:138318"/>
        <dbReference type="EC" id="2.1.1.244"/>
    </reaction>
</comment>
<evidence type="ECO:0000256" key="3">
    <source>
        <dbReference type="ARBA" id="ARBA00022679"/>
    </source>
</evidence>
<dbReference type="EC" id="2.1.1.244" evidence="5"/>
<evidence type="ECO:0000313" key="12">
    <source>
        <dbReference type="EMBL" id="OXG11536.1"/>
    </source>
</evidence>
<dbReference type="InterPro" id="IPR008576">
    <property type="entry name" value="MeTrfase_NTM1"/>
</dbReference>
<dbReference type="OrthoDB" id="1298661at2759"/>
<comment type="similarity">
    <text evidence="1">Belongs to the methyltransferase superfamily. NTM1 family.</text>
</comment>
<evidence type="ECO:0000313" key="13">
    <source>
        <dbReference type="Proteomes" id="UP000199727"/>
    </source>
</evidence>
<evidence type="ECO:0000256" key="8">
    <source>
        <dbReference type="ARBA" id="ARBA00047306"/>
    </source>
</evidence>
<dbReference type="AlphaFoldDB" id="A0A854QB07"/>
<keyword evidence="2" id="KW-0489">Methyltransferase</keyword>
<protein>
    <recommendedName>
        <fullName evidence="6">Alpha N-terminal protein methyltransferase 1</fullName>
        <ecNumber evidence="5">2.1.1.244</ecNumber>
    </recommendedName>
    <alternativeName>
        <fullName evidence="7">X-Pro-Lys N-terminal protein methyltransferase 1</fullName>
    </alternativeName>
</protein>
<comment type="catalytic activity">
    <reaction evidence="8">
        <text>N-terminal L-seryl-L-prolyl-L-lysyl-[protein] + 3 S-adenosyl-L-methionine = N-terminal N,N,N-trimethyl-L-seryl-L-prolyl-L-lysyl-[protein] + 3 S-adenosyl-L-homocysteine + 3 H(+)</text>
        <dbReference type="Rhea" id="RHEA:54724"/>
        <dbReference type="Rhea" id="RHEA-COMP:13789"/>
        <dbReference type="Rhea" id="RHEA-COMP:13973"/>
        <dbReference type="ChEBI" id="CHEBI:15378"/>
        <dbReference type="ChEBI" id="CHEBI:57856"/>
        <dbReference type="ChEBI" id="CHEBI:59789"/>
        <dbReference type="ChEBI" id="CHEBI:138061"/>
        <dbReference type="ChEBI" id="CHEBI:138317"/>
        <dbReference type="EC" id="2.1.1.244"/>
    </reaction>
</comment>
<dbReference type="InterPro" id="IPR029063">
    <property type="entry name" value="SAM-dependent_MTases_sf"/>
</dbReference>
<keyword evidence="3" id="KW-0808">Transferase</keyword>
<dbReference type="GO" id="GO:0005737">
    <property type="term" value="C:cytoplasm"/>
    <property type="evidence" value="ECO:0007669"/>
    <property type="project" value="TreeGrafter"/>
</dbReference>
<feature type="region of interest" description="Disordered" evidence="11">
    <location>
        <begin position="1"/>
        <end position="36"/>
    </location>
</feature>
<accession>A0A854QB07</accession>
<gene>
    <name evidence="12" type="ORF">C361_06643</name>
</gene>
<evidence type="ECO:0000256" key="2">
    <source>
        <dbReference type="ARBA" id="ARBA00022603"/>
    </source>
</evidence>
<evidence type="ECO:0000256" key="6">
    <source>
        <dbReference type="ARBA" id="ARBA00039449"/>
    </source>
</evidence>
<reference evidence="12 13" key="1">
    <citation type="submission" date="2017-06" db="EMBL/GenBank/DDBJ databases">
        <title>Global population genomics of the pathogenic fungus Cryptococcus neoformans var. grubii.</title>
        <authorList>
            <person name="Cuomo C."/>
            <person name="Litvintseva A."/>
            <person name="Chen Y."/>
            <person name="Young S."/>
            <person name="Zeng Q."/>
            <person name="Chapman S."/>
            <person name="Gujja S."/>
            <person name="Saif S."/>
            <person name="Birren B."/>
        </authorList>
    </citation>
    <scope>NUCLEOTIDE SEQUENCE [LARGE SCALE GENOMIC DNA]</scope>
    <source>
        <strain evidence="12 13">Tu259-1</strain>
    </source>
</reference>
<sequence length="341" mass="37423">MTEIPGAKRHKPNVPENPAVGSALKKKQPKVPGPDYEKGLEYWDNVEASVDGVLGGFGTGPVPHIEQLTSRLLLLSLIPSLSPFSNPLCPSPIANPSPPAHRRVALDVGAGIGRVTRHVLIPLFDDVILVEPVGKFVSEAYRSAAAGEWRDLPSLESLPPKPSSSAEEDKRALEQWKEAKRRQDESKAGRGKRVRFVKGGLQYLDPKSPGKGGEELGIVGEKRGGEGGLDGEDVLYDVIWCQWCLGHMNHADLVDFLRRARAALREDDEDRQSYIFVKENCCDDGPGGIPQEFMDEEDSSLTRSSAKWLQVFADAGLKVVKEVMQEGMPEELFVVKAWALK</sequence>
<feature type="compositionally biased region" description="Basic and acidic residues" evidence="11">
    <location>
        <begin position="167"/>
        <end position="188"/>
    </location>
</feature>
<name>A0A854QB07_CRYNE</name>
<dbReference type="PANTHER" id="PTHR12753">
    <property type="entry name" value="AD-003 - RELATED"/>
    <property type="match status" value="1"/>
</dbReference>
<organism evidence="12 13">
    <name type="scientific">Cryptococcus neoformans Tu259-1</name>
    <dbReference type="NCBI Taxonomy" id="1230072"/>
    <lineage>
        <taxon>Eukaryota</taxon>
        <taxon>Fungi</taxon>
        <taxon>Dikarya</taxon>
        <taxon>Basidiomycota</taxon>
        <taxon>Agaricomycotina</taxon>
        <taxon>Tremellomycetes</taxon>
        <taxon>Tremellales</taxon>
        <taxon>Cryptococcaceae</taxon>
        <taxon>Cryptococcus</taxon>
        <taxon>Cryptococcus neoformans species complex</taxon>
    </lineage>
</organism>
<evidence type="ECO:0000256" key="7">
    <source>
        <dbReference type="ARBA" id="ARBA00043129"/>
    </source>
</evidence>